<evidence type="ECO:0000259" key="8">
    <source>
        <dbReference type="Pfam" id="PF00590"/>
    </source>
</evidence>
<reference evidence="10" key="1">
    <citation type="submission" date="2019-02" db="EMBL/GenBank/DDBJ databases">
        <title>Draft genome sequence of Enterococcus sp. Gos25-1.</title>
        <authorList>
            <person name="Tanaka N."/>
            <person name="Shiwa Y."/>
            <person name="Fujita N."/>
        </authorList>
    </citation>
    <scope>NUCLEOTIDE SEQUENCE [LARGE SCALE GENOMIC DNA]</scope>
    <source>
        <strain evidence="10">Gos25-1</strain>
    </source>
</reference>
<dbReference type="NCBIfam" id="TIGR01467">
    <property type="entry name" value="cobI_cbiL"/>
    <property type="match status" value="1"/>
</dbReference>
<keyword evidence="5 9" id="KW-0808">Transferase</keyword>
<gene>
    <name evidence="9" type="primary">cbiL</name>
    <name evidence="9" type="ORF">NRIC_31000</name>
</gene>
<dbReference type="OrthoDB" id="9804789at2"/>
<dbReference type="PANTHER" id="PTHR43467:SF2">
    <property type="entry name" value="COBALT-PRECORRIN-2 C(20)-METHYLTRANSFERASE"/>
    <property type="match status" value="1"/>
</dbReference>
<dbReference type="AlphaFoldDB" id="A0A4V0WPV8"/>
<dbReference type="EMBL" id="BJCC01000028">
    <property type="protein sequence ID" value="GCF95209.1"/>
    <property type="molecule type" value="Genomic_DNA"/>
</dbReference>
<dbReference type="Proteomes" id="UP000290567">
    <property type="component" value="Unassembled WGS sequence"/>
</dbReference>
<proteinExistence type="inferred from homology"/>
<dbReference type="GO" id="GO:0030788">
    <property type="term" value="F:precorrin-2 C20-methyltransferase activity"/>
    <property type="evidence" value="ECO:0007669"/>
    <property type="project" value="InterPro"/>
</dbReference>
<dbReference type="InterPro" id="IPR014777">
    <property type="entry name" value="4pyrrole_Mease_sub1"/>
</dbReference>
<comment type="pathway">
    <text evidence="1">Cofactor biosynthesis; adenosylcobalamin biosynthesis.</text>
</comment>
<evidence type="ECO:0000256" key="2">
    <source>
        <dbReference type="ARBA" id="ARBA00005879"/>
    </source>
</evidence>
<evidence type="ECO:0000256" key="1">
    <source>
        <dbReference type="ARBA" id="ARBA00004953"/>
    </source>
</evidence>
<dbReference type="GO" id="GO:0009236">
    <property type="term" value="P:cobalamin biosynthetic process"/>
    <property type="evidence" value="ECO:0007669"/>
    <property type="project" value="UniProtKB-UniRule"/>
</dbReference>
<feature type="domain" description="Tetrapyrrole methylase" evidence="8">
    <location>
        <begin position="3"/>
        <end position="207"/>
    </location>
</feature>
<name>A0A4V0WPV8_9ENTE</name>
<dbReference type="Pfam" id="PF00590">
    <property type="entry name" value="TP_methylase"/>
    <property type="match status" value="1"/>
</dbReference>
<evidence type="ECO:0000256" key="4">
    <source>
        <dbReference type="ARBA" id="ARBA00022603"/>
    </source>
</evidence>
<dbReference type="InterPro" id="IPR000878">
    <property type="entry name" value="4pyrrol_Mease"/>
</dbReference>
<evidence type="ECO:0000256" key="6">
    <source>
        <dbReference type="ARBA" id="ARBA00022691"/>
    </source>
</evidence>
<evidence type="ECO:0000313" key="10">
    <source>
        <dbReference type="Proteomes" id="UP000290567"/>
    </source>
</evidence>
<dbReference type="Gene3D" id="3.30.950.10">
    <property type="entry name" value="Methyltransferase, Cobalt-precorrin-4 Transmethylase, Domain 2"/>
    <property type="match status" value="1"/>
</dbReference>
<keyword evidence="3" id="KW-0169">Cobalamin biosynthesis</keyword>
<dbReference type="Gene3D" id="3.40.1010.10">
    <property type="entry name" value="Cobalt-precorrin-4 Transmethylase, Domain 1"/>
    <property type="match status" value="1"/>
</dbReference>
<dbReference type="CDD" id="cd11645">
    <property type="entry name" value="Precorrin_2_C20_MT"/>
    <property type="match status" value="1"/>
</dbReference>
<keyword evidence="4 9" id="KW-0489">Methyltransferase</keyword>
<dbReference type="GO" id="GO:0032259">
    <property type="term" value="P:methylation"/>
    <property type="evidence" value="ECO:0007669"/>
    <property type="project" value="UniProtKB-KW"/>
</dbReference>
<dbReference type="InterPro" id="IPR014776">
    <property type="entry name" value="4pyrrole_Mease_sub2"/>
</dbReference>
<dbReference type="InterPro" id="IPR003043">
    <property type="entry name" value="Uropor_MeTrfase_CS"/>
</dbReference>
<evidence type="ECO:0000256" key="7">
    <source>
        <dbReference type="PIRNR" id="PIRNR036427"/>
    </source>
</evidence>
<dbReference type="UniPathway" id="UPA00148"/>
<accession>A0A4V0WPV8</accession>
<organism evidence="9 10">
    <name type="scientific">Enterococcus florum</name>
    <dbReference type="NCBI Taxonomy" id="2480627"/>
    <lineage>
        <taxon>Bacteria</taxon>
        <taxon>Bacillati</taxon>
        <taxon>Bacillota</taxon>
        <taxon>Bacilli</taxon>
        <taxon>Lactobacillales</taxon>
        <taxon>Enterococcaceae</taxon>
        <taxon>Enterococcus</taxon>
    </lineage>
</organism>
<dbReference type="SUPFAM" id="SSF53790">
    <property type="entry name" value="Tetrapyrrole methylase"/>
    <property type="match status" value="1"/>
</dbReference>
<dbReference type="InterPro" id="IPR006364">
    <property type="entry name" value="CobI/CbiL/CobIJ_dom"/>
</dbReference>
<dbReference type="InterPro" id="IPR035996">
    <property type="entry name" value="4pyrrol_Methylase_sf"/>
</dbReference>
<dbReference type="PROSITE" id="PS00839">
    <property type="entry name" value="SUMT_1"/>
    <property type="match status" value="1"/>
</dbReference>
<evidence type="ECO:0000256" key="5">
    <source>
        <dbReference type="ARBA" id="ARBA00022679"/>
    </source>
</evidence>
<dbReference type="PIRSF" id="PIRSF036427">
    <property type="entry name" value="Precrrn-2_mtase"/>
    <property type="match status" value="1"/>
</dbReference>
<comment type="caution">
    <text evidence="9">The sequence shown here is derived from an EMBL/GenBank/DDBJ whole genome shotgun (WGS) entry which is preliminary data.</text>
</comment>
<dbReference type="PANTHER" id="PTHR43467">
    <property type="entry name" value="COBALT-PRECORRIN-2 C(20)-METHYLTRANSFERASE"/>
    <property type="match status" value="1"/>
</dbReference>
<dbReference type="NCBIfam" id="NF004059">
    <property type="entry name" value="PRK05576.1-2"/>
    <property type="match status" value="1"/>
</dbReference>
<evidence type="ECO:0000256" key="3">
    <source>
        <dbReference type="ARBA" id="ARBA00022573"/>
    </source>
</evidence>
<dbReference type="InterPro" id="IPR012382">
    <property type="entry name" value="CobI/CbiL"/>
</dbReference>
<comment type="similarity">
    <text evidence="2 7">Belongs to the precorrin methyltransferase family.</text>
</comment>
<keyword evidence="6" id="KW-0949">S-adenosyl-L-methionine</keyword>
<keyword evidence="10" id="KW-1185">Reference proteome</keyword>
<evidence type="ECO:0000313" key="9">
    <source>
        <dbReference type="EMBL" id="GCF95209.1"/>
    </source>
</evidence>
<dbReference type="RefSeq" id="WP_146623605.1">
    <property type="nucleotide sequence ID" value="NZ_BJCC01000028.1"/>
</dbReference>
<protein>
    <submittedName>
        <fullName evidence="9">Precorrin-2 C(20)-methyltransferase</fullName>
    </submittedName>
</protein>
<sequence length="243" mass="27250">MAKFYGIGTGPGASDLLTVRGKRVLETVDCLYTPEPKKGGKSLALQIVSPYLRADLVIKQRHFPMVNDWKQKRIAWDQIAEEIINDVKEGLNVAFITLGDPMVYSTYSYLLERIMGTIETETVPGISSFCQISNSLQVPLVIDEESYAVLPATADELIIRQALTHFSTVVLMKVSIALPKILGLLREHDLTEKTVMVSDASMEGSRIQWDVLEVEEDTKLSYFTTMIVYKNRNLTARKSETSL</sequence>